<dbReference type="Pfam" id="PF13579">
    <property type="entry name" value="Glyco_trans_4_4"/>
    <property type="match status" value="1"/>
</dbReference>
<keyword evidence="2" id="KW-0328">Glycosyltransferase</keyword>
<dbReference type="AlphaFoldDB" id="A0A542E6K7"/>
<name>A0A542E6K7_9MICO</name>
<evidence type="ECO:0000313" key="5">
    <source>
        <dbReference type="EMBL" id="TQJ10968.1"/>
    </source>
</evidence>
<keyword evidence="3 5" id="KW-0808">Transferase</keyword>
<dbReference type="PANTHER" id="PTHR45947:SF3">
    <property type="entry name" value="SULFOQUINOVOSYL TRANSFERASE SQD2"/>
    <property type="match status" value="1"/>
</dbReference>
<keyword evidence="6" id="KW-1185">Reference proteome</keyword>
<reference evidence="5 6" key="1">
    <citation type="submission" date="2019-06" db="EMBL/GenBank/DDBJ databases">
        <title>Sequencing the genomes of 1000 actinobacteria strains.</title>
        <authorList>
            <person name="Klenk H.-P."/>
        </authorList>
    </citation>
    <scope>NUCLEOTIDE SEQUENCE [LARGE SCALE GENOMIC DNA]</scope>
    <source>
        <strain evidence="5 6">DSM 18607</strain>
    </source>
</reference>
<dbReference type="InterPro" id="IPR028098">
    <property type="entry name" value="Glyco_trans_4-like_N"/>
</dbReference>
<sequence length="364" mass="36609">MRVVLLVGRTTGGIGTHVGQLADDLRALGHDVRLVAPASSAEHFGWADAMRWWPARPGDLGRPARAARALLRGADVVHAHGLQAAVVAAAATGPGGPPRVVSLHNPPPAGPAGRAVTLAAAAALRSAALVTGASEDLVDLAARLGARRTRLDPVPSPIVPALLAAPVPDAAARAAAAARLVPGAGAAHPLVLTVARVAPQKRLDVLVDAAALAEHAPDVVWAVAGAGAPADLEALHSRARGAVRLLGPRADVADLLRAASLLVVSSDWEARALVVQEAMAAGVPVVATAVGGLPGLLQGTGRLVPPGDPRRLALAVDGVLDELLPDPSAVARMGAAGRALAASWDDGPASARRWATSYAELVRA</sequence>
<dbReference type="GO" id="GO:1901137">
    <property type="term" value="P:carbohydrate derivative biosynthetic process"/>
    <property type="evidence" value="ECO:0007669"/>
    <property type="project" value="UniProtKB-ARBA"/>
</dbReference>
<dbReference type="SUPFAM" id="SSF53756">
    <property type="entry name" value="UDP-Glycosyltransferase/glycogen phosphorylase"/>
    <property type="match status" value="1"/>
</dbReference>
<evidence type="ECO:0000256" key="1">
    <source>
        <dbReference type="ARBA" id="ARBA00021292"/>
    </source>
</evidence>
<dbReference type="GO" id="GO:0016757">
    <property type="term" value="F:glycosyltransferase activity"/>
    <property type="evidence" value="ECO:0007669"/>
    <property type="project" value="UniProtKB-KW"/>
</dbReference>
<dbReference type="EMBL" id="VFMN01000001">
    <property type="protein sequence ID" value="TQJ10968.1"/>
    <property type="molecule type" value="Genomic_DNA"/>
</dbReference>
<dbReference type="PANTHER" id="PTHR45947">
    <property type="entry name" value="SULFOQUINOVOSYL TRANSFERASE SQD2"/>
    <property type="match status" value="1"/>
</dbReference>
<evidence type="ECO:0000259" key="4">
    <source>
        <dbReference type="Pfam" id="PF13579"/>
    </source>
</evidence>
<dbReference type="RefSeq" id="WP_141850116.1">
    <property type="nucleotide sequence ID" value="NZ_VFMN01000001.1"/>
</dbReference>
<evidence type="ECO:0000256" key="3">
    <source>
        <dbReference type="ARBA" id="ARBA00022679"/>
    </source>
</evidence>
<evidence type="ECO:0000256" key="2">
    <source>
        <dbReference type="ARBA" id="ARBA00022676"/>
    </source>
</evidence>
<organism evidence="5 6">
    <name type="scientific">Lapillicoccus jejuensis</name>
    <dbReference type="NCBI Taxonomy" id="402171"/>
    <lineage>
        <taxon>Bacteria</taxon>
        <taxon>Bacillati</taxon>
        <taxon>Actinomycetota</taxon>
        <taxon>Actinomycetes</taxon>
        <taxon>Micrococcales</taxon>
        <taxon>Intrasporangiaceae</taxon>
        <taxon>Lapillicoccus</taxon>
    </lineage>
</organism>
<dbReference type="Pfam" id="PF13692">
    <property type="entry name" value="Glyco_trans_1_4"/>
    <property type="match status" value="1"/>
</dbReference>
<proteinExistence type="predicted"/>
<dbReference type="InterPro" id="IPR050194">
    <property type="entry name" value="Glycosyltransferase_grp1"/>
</dbReference>
<dbReference type="OrthoDB" id="3268555at2"/>
<feature type="domain" description="Glycosyltransferase subfamily 4-like N-terminal" evidence="4">
    <location>
        <begin position="12"/>
        <end position="155"/>
    </location>
</feature>
<dbReference type="Proteomes" id="UP000317893">
    <property type="component" value="Unassembled WGS sequence"/>
</dbReference>
<accession>A0A542E6K7</accession>
<protein>
    <recommendedName>
        <fullName evidence="1">D-inositol 3-phosphate glycosyltransferase</fullName>
    </recommendedName>
</protein>
<dbReference type="Gene3D" id="3.40.50.2000">
    <property type="entry name" value="Glycogen Phosphorylase B"/>
    <property type="match status" value="2"/>
</dbReference>
<dbReference type="CDD" id="cd03801">
    <property type="entry name" value="GT4_PimA-like"/>
    <property type="match status" value="1"/>
</dbReference>
<gene>
    <name evidence="5" type="ORF">FB458_4112</name>
</gene>
<evidence type="ECO:0000313" key="6">
    <source>
        <dbReference type="Proteomes" id="UP000317893"/>
    </source>
</evidence>
<comment type="caution">
    <text evidence="5">The sequence shown here is derived from an EMBL/GenBank/DDBJ whole genome shotgun (WGS) entry which is preliminary data.</text>
</comment>